<dbReference type="SFLD" id="SFLDF00009">
    <property type="entry name" value="o-succinylbenzoate_synthase"/>
    <property type="match status" value="1"/>
</dbReference>
<dbReference type="SUPFAM" id="SSF54826">
    <property type="entry name" value="Enolase N-terminal domain-like"/>
    <property type="match status" value="1"/>
</dbReference>
<gene>
    <name evidence="3" type="ORF">Tbon_12785</name>
</gene>
<dbReference type="Gene3D" id="3.30.390.10">
    <property type="entry name" value="Enolase-like, N-terminal domain"/>
    <property type="match status" value="1"/>
</dbReference>
<dbReference type="Proteomes" id="UP000326331">
    <property type="component" value="Chromosome"/>
</dbReference>
<dbReference type="PANTHER" id="PTHR48073">
    <property type="entry name" value="O-SUCCINYLBENZOATE SYNTHASE-RELATED"/>
    <property type="match status" value="1"/>
</dbReference>
<dbReference type="PANTHER" id="PTHR48073:SF2">
    <property type="entry name" value="O-SUCCINYLBENZOATE SYNTHASE"/>
    <property type="match status" value="1"/>
</dbReference>
<dbReference type="Gene3D" id="3.20.20.120">
    <property type="entry name" value="Enolase-like C-terminal domain"/>
    <property type="match status" value="1"/>
</dbReference>
<feature type="domain" description="Mandelate racemase/muconate lactonizing enzyme C-terminal" evidence="2">
    <location>
        <begin position="144"/>
        <end position="240"/>
    </location>
</feature>
<dbReference type="InterPro" id="IPR013342">
    <property type="entry name" value="Mandelate_racemase_C"/>
</dbReference>
<keyword evidence="4" id="KW-1185">Reference proteome</keyword>
<evidence type="ECO:0000313" key="3">
    <source>
        <dbReference type="EMBL" id="QFG04114.1"/>
    </source>
</evidence>
<protein>
    <recommendedName>
        <fullName evidence="2">Mandelate racemase/muconate lactonizing enzyme C-terminal domain-containing protein</fullName>
    </recommendedName>
</protein>
<sequence>MSRVVSAELVPYRLRLRSAHRDARGGFAAREGVLLKLSDESGRVGLGDCAPLPPVTQPLDVCCRALVAEAERLPGMDPVSGFPELMDAPDAGLPTPARAAVEMALGWLAAQELGTTLGRLLASDSPVRPASLVVNALVDAADVAEAIAQAARFSAEGYTVFKVKVGLGADRDAAVLRGLRDRIGPGAVMRIDANGAWSPAEFVAMAPLLHAAGVDLVEQPVAPGVPPAEWARLRWETGLRIAADESLADGARGLELIRAKACDAVVLKPSLLGLAAAARLARAAREAGLEVIVSGAFESGAGFGAALEFAAALGSPGAAHGFATALAVLDDPVVSGVPLPSAGGVELPAAGVLPALAPAESAREALT</sequence>
<accession>A0ABX6C844</accession>
<dbReference type="RefSeq" id="WP_158068053.1">
    <property type="nucleotide sequence ID" value="NZ_CP042829.1"/>
</dbReference>
<dbReference type="SFLD" id="SFLDS00001">
    <property type="entry name" value="Enolase"/>
    <property type="match status" value="1"/>
</dbReference>
<dbReference type="InterPro" id="IPR036849">
    <property type="entry name" value="Enolase-like_C_sf"/>
</dbReference>
<name>A0ABX6C844_9CHLR</name>
<proteinExistence type="predicted"/>
<dbReference type="SMART" id="SM00922">
    <property type="entry name" value="MR_MLE"/>
    <property type="match status" value="1"/>
</dbReference>
<dbReference type="InterPro" id="IPR029017">
    <property type="entry name" value="Enolase-like_N"/>
</dbReference>
<dbReference type="InterPro" id="IPR029065">
    <property type="entry name" value="Enolase_C-like"/>
</dbReference>
<dbReference type="EMBL" id="CP042829">
    <property type="protein sequence ID" value="QFG04114.1"/>
    <property type="molecule type" value="Genomic_DNA"/>
</dbReference>
<keyword evidence="1" id="KW-0479">Metal-binding</keyword>
<dbReference type="SUPFAM" id="SSF51604">
    <property type="entry name" value="Enolase C-terminal domain-like"/>
    <property type="match status" value="1"/>
</dbReference>
<dbReference type="Pfam" id="PF13378">
    <property type="entry name" value="MR_MLE_C"/>
    <property type="match status" value="1"/>
</dbReference>
<organism evidence="3 4">
    <name type="scientific">Tepidiforma bonchosmolovskayae</name>
    <dbReference type="NCBI Taxonomy" id="2601677"/>
    <lineage>
        <taxon>Bacteria</taxon>
        <taxon>Bacillati</taxon>
        <taxon>Chloroflexota</taxon>
        <taxon>Tepidiformia</taxon>
        <taxon>Tepidiformales</taxon>
        <taxon>Tepidiformaceae</taxon>
        <taxon>Tepidiforma</taxon>
    </lineage>
</organism>
<dbReference type="SFLD" id="SFLDG00180">
    <property type="entry name" value="muconate_cycloisomerase"/>
    <property type="match status" value="1"/>
</dbReference>
<reference evidence="3 4" key="1">
    <citation type="submission" date="2019-10" db="EMBL/GenBank/DDBJ databases">
        <title>Thermopilla bonchosmolovskayae gen. nov., sp. nov., a moderately thermophilic Chloroflexi bacterium from a Chukotka hot spring (Arctic, Russia), representing a novel classis Thermopillaia, which include previously uncultivated lineage OLB14.</title>
        <authorList>
            <person name="Kochetkova T.V."/>
            <person name="Zayulina K.S."/>
            <person name="Zhigarkov V.S."/>
            <person name="Minaev N.V."/>
            <person name="Novikov A."/>
            <person name="Toshchakov S.V."/>
            <person name="Elcheninov A.G."/>
            <person name="Kublanov I.V."/>
        </authorList>
    </citation>
    <scope>NUCLEOTIDE SEQUENCE [LARGE SCALE GENOMIC DNA]</scope>
    <source>
        <strain evidence="3 4">3753O</strain>
    </source>
</reference>
<evidence type="ECO:0000259" key="2">
    <source>
        <dbReference type="SMART" id="SM00922"/>
    </source>
</evidence>
<evidence type="ECO:0000256" key="1">
    <source>
        <dbReference type="ARBA" id="ARBA00022723"/>
    </source>
</evidence>
<evidence type="ECO:0000313" key="4">
    <source>
        <dbReference type="Proteomes" id="UP000326331"/>
    </source>
</evidence>